<dbReference type="Proteomes" id="UP000663281">
    <property type="component" value="Chromosome"/>
</dbReference>
<gene>
    <name evidence="9" type="ORF">JYB88_02765</name>
</gene>
<keyword evidence="10" id="KW-1185">Reference proteome</keyword>
<dbReference type="Pfam" id="PF00015">
    <property type="entry name" value="MCPsignal"/>
    <property type="match status" value="1"/>
</dbReference>
<comment type="subcellular location">
    <subcellularLocation>
        <location evidence="1">Membrane</location>
        <topology evidence="1">Multi-pass membrane protein</topology>
    </subcellularLocation>
</comment>
<dbReference type="AlphaFoldDB" id="A0A975ALP1"/>
<dbReference type="KEGG" id="scyp:JYB88_02765"/>
<evidence type="ECO:0000256" key="2">
    <source>
        <dbReference type="ARBA" id="ARBA00022692"/>
    </source>
</evidence>
<evidence type="ECO:0000256" key="5">
    <source>
        <dbReference type="ARBA" id="ARBA00023224"/>
    </source>
</evidence>
<dbReference type="SUPFAM" id="SSF58104">
    <property type="entry name" value="Methyl-accepting chemotaxis protein (MCP) signaling domain"/>
    <property type="match status" value="1"/>
</dbReference>
<proteinExistence type="predicted"/>
<evidence type="ECO:0000256" key="4">
    <source>
        <dbReference type="ARBA" id="ARBA00023136"/>
    </source>
</evidence>
<feature type="transmembrane region" description="Helical" evidence="7">
    <location>
        <begin position="12"/>
        <end position="31"/>
    </location>
</feature>
<evidence type="ECO:0000256" key="1">
    <source>
        <dbReference type="ARBA" id="ARBA00004141"/>
    </source>
</evidence>
<dbReference type="PROSITE" id="PS50111">
    <property type="entry name" value="CHEMOTAXIS_TRANSDUC_2"/>
    <property type="match status" value="1"/>
</dbReference>
<evidence type="ECO:0000313" key="10">
    <source>
        <dbReference type="Proteomes" id="UP000663281"/>
    </source>
</evidence>
<feature type="domain" description="Methyl-accepting transducer" evidence="8">
    <location>
        <begin position="111"/>
        <end position="354"/>
    </location>
</feature>
<keyword evidence="3 7" id="KW-1133">Transmembrane helix</keyword>
<dbReference type="EMBL" id="CP071504">
    <property type="protein sequence ID" value="QSX30602.1"/>
    <property type="molecule type" value="Genomic_DNA"/>
</dbReference>
<keyword evidence="4 7" id="KW-0472">Membrane</keyword>
<dbReference type="SMART" id="SM00283">
    <property type="entry name" value="MA"/>
    <property type="match status" value="1"/>
</dbReference>
<accession>A0A975ALP1</accession>
<evidence type="ECO:0000256" key="6">
    <source>
        <dbReference type="PROSITE-ProRule" id="PRU00284"/>
    </source>
</evidence>
<protein>
    <recommendedName>
        <fullName evidence="8">Methyl-accepting transducer domain-containing protein</fullName>
    </recommendedName>
</protein>
<evidence type="ECO:0000256" key="3">
    <source>
        <dbReference type="ARBA" id="ARBA00022989"/>
    </source>
</evidence>
<dbReference type="Gene3D" id="1.10.287.950">
    <property type="entry name" value="Methyl-accepting chemotaxis protein"/>
    <property type="match status" value="1"/>
</dbReference>
<sequence>MQQNNKHKLPGKILFPLLCPLFFALGLLWLLPLERGWITALLLSVLLIQLGLGLWLLRRLLGQRLSALDQYLQLVISTEEAPAKPLRDKGDDELASICNDLGTFIDGLKEVLTEVRRDARLFSQDAQNLARQMTQAEAAVDKSAAENAQITLSLGEIAQSADALSISAAELKTTSVEVQQLLQLGTQDAENNQDAMNEFAEGIARMVTDLEQLNQDSQLIGRVLEVIGTIAEQTNLLALNAAIEAARAGEQGRGFAVVADEVRALAGRTQDSTSEIRGIIAQLQSRAGNAVSAITQSQRISQDSLQQCLRVTRAFSDIGAAFAALDQLAGTMNHSIQEQQAATAAINTRAGEIARLGQELHASLKLSADQAKQQQATTAQLDLVLRKICV</sequence>
<evidence type="ECO:0000259" key="8">
    <source>
        <dbReference type="PROSITE" id="PS50111"/>
    </source>
</evidence>
<name>A0A975ALP1_9GAMM</name>
<feature type="transmembrane region" description="Helical" evidence="7">
    <location>
        <begin position="37"/>
        <end position="57"/>
    </location>
</feature>
<dbReference type="GO" id="GO:0007165">
    <property type="term" value="P:signal transduction"/>
    <property type="evidence" value="ECO:0007669"/>
    <property type="project" value="UniProtKB-KW"/>
</dbReference>
<dbReference type="RefSeq" id="WP_207325415.1">
    <property type="nucleotide sequence ID" value="NZ_CP071504.1"/>
</dbReference>
<evidence type="ECO:0000313" key="9">
    <source>
        <dbReference type="EMBL" id="QSX30602.1"/>
    </source>
</evidence>
<dbReference type="PANTHER" id="PTHR32089:SF119">
    <property type="entry name" value="METHYL-ACCEPTING CHEMOTAXIS PROTEIN CTPL"/>
    <property type="match status" value="1"/>
</dbReference>
<evidence type="ECO:0000256" key="7">
    <source>
        <dbReference type="SAM" id="Phobius"/>
    </source>
</evidence>
<dbReference type="GO" id="GO:0006935">
    <property type="term" value="P:chemotaxis"/>
    <property type="evidence" value="ECO:0007669"/>
    <property type="project" value="UniProtKB-ARBA"/>
</dbReference>
<dbReference type="InterPro" id="IPR004089">
    <property type="entry name" value="MCPsignal_dom"/>
</dbReference>
<dbReference type="PANTHER" id="PTHR32089">
    <property type="entry name" value="METHYL-ACCEPTING CHEMOTAXIS PROTEIN MCPB"/>
    <property type="match status" value="1"/>
</dbReference>
<keyword evidence="2 7" id="KW-0812">Transmembrane</keyword>
<keyword evidence="5 6" id="KW-0807">Transducer</keyword>
<reference evidence="9 10" key="1">
    <citation type="submission" date="2021-03" db="EMBL/GenBank/DDBJ databases">
        <title>Novel species identification of genus Shewanella.</title>
        <authorList>
            <person name="Liu G."/>
            <person name="Zhang Q."/>
        </authorList>
    </citation>
    <scope>NUCLEOTIDE SEQUENCE [LARGE SCALE GENOMIC DNA]</scope>
    <source>
        <strain evidence="9 10">FJAT-53726</strain>
    </source>
</reference>
<dbReference type="GO" id="GO:0016020">
    <property type="term" value="C:membrane"/>
    <property type="evidence" value="ECO:0007669"/>
    <property type="project" value="UniProtKB-SubCell"/>
</dbReference>
<organism evidence="9 10">
    <name type="scientific">Shewanella cyperi</name>
    <dbReference type="NCBI Taxonomy" id="2814292"/>
    <lineage>
        <taxon>Bacteria</taxon>
        <taxon>Pseudomonadati</taxon>
        <taxon>Pseudomonadota</taxon>
        <taxon>Gammaproteobacteria</taxon>
        <taxon>Alteromonadales</taxon>
        <taxon>Shewanellaceae</taxon>
        <taxon>Shewanella</taxon>
    </lineage>
</organism>